<evidence type="ECO:0000256" key="6">
    <source>
        <dbReference type="SAM" id="MobiDB-lite"/>
    </source>
</evidence>
<organism evidence="8 9">
    <name type="scientific">Elsinoe australis</name>
    <dbReference type="NCBI Taxonomy" id="40998"/>
    <lineage>
        <taxon>Eukaryota</taxon>
        <taxon>Fungi</taxon>
        <taxon>Dikarya</taxon>
        <taxon>Ascomycota</taxon>
        <taxon>Pezizomycotina</taxon>
        <taxon>Dothideomycetes</taxon>
        <taxon>Dothideomycetidae</taxon>
        <taxon>Myriangiales</taxon>
        <taxon>Elsinoaceae</taxon>
        <taxon>Elsinoe</taxon>
    </lineage>
</organism>
<feature type="domain" description="Ubiquitin-like protease family profile" evidence="7">
    <location>
        <begin position="428"/>
        <end position="596"/>
    </location>
</feature>
<keyword evidence="4" id="KW-0788">Thiol protease</keyword>
<dbReference type="PANTHER" id="PTHR46468:SF1">
    <property type="entry name" value="SENTRIN-SPECIFIC PROTEASE 8"/>
    <property type="match status" value="1"/>
</dbReference>
<dbReference type="Proteomes" id="UP000308133">
    <property type="component" value="Unassembled WGS sequence"/>
</dbReference>
<sequence length="835" mass="93523">MALMGILPAELQEDIQRLEHKATRASAELYHEYCTIQQRFSAHAPGACVDHYLSQPALNSIKSSLGLYDRGKQYLLSLEQGPWRLTVTRIHEEFGPDALTSERFLKGLRALQSLEPDWATANESLRAKHTERTSRATVMKGVSRSKTWAPWEVDKCVALYKGMRAGSGGDSIQVLTDQSRQNAASRAVLTAPSALDSEKENIPLPSLPEPHSHNLQPTGGAEALRTPSLSLKIGHSNTNKKRQSDSTTTPVVVQRNVTCSRKKRRRLSEFSNWAPSPKKRYQSVAPEEARRETPRSPLASTTGRDHHIIDSLQDDDSFLPDPGDDSIEIEFGRCANEVLAMSQFPSASIMLTSADGRSDGNDEPSVDELQTSSPPDTSMQQEHDGEPAANLADALQPADEIRAKESGHVKRVIDLTSDMGLLRSVELGETKEDDIARLEATRDKGPTLSKFFAPGRWLNDEAIYATLQALNPRSMHFCVAHPAAMNTPKDVGLSRSRGCRILSTPHQDGIVIPVHWADDHHWTLAIFRIAEQEILHYDSLQDHRRQEMAETRLQAFMRSLSPALATKTFRFLQENGPQQQNTFDCGIYVISMGLSHLHGVRLPKPFSGRVVRSVFESLYSAHEKSSLPCHYAPKSLLHHVAQAVHLQHLVEDDICSESVQRRRAAVDAIIQTVDFLSEIIDSTNELSIKSRQLRFIQEQHASVLECFGCEDELYLVAQRKLAELQDVLGEECQISPEWCFERDVIQAVLRSTERIKSTAGEWLAEICDEEAQEAELARLETEREARRATVKRMEEELRYQNATLMQSGEEVERLQSQIQAKRRNGAGGKVLGRMQ</sequence>
<evidence type="ECO:0000256" key="4">
    <source>
        <dbReference type="ARBA" id="ARBA00022807"/>
    </source>
</evidence>
<gene>
    <name evidence="8" type="ORF">C1H76_8737</name>
</gene>
<dbReference type="Pfam" id="PF02902">
    <property type="entry name" value="Peptidase_C48"/>
    <property type="match status" value="1"/>
</dbReference>
<protein>
    <submittedName>
        <fullName evidence="8">Ulp1 protease-like protein 7</fullName>
    </submittedName>
</protein>
<dbReference type="PANTHER" id="PTHR46468">
    <property type="entry name" value="SENTRIN-SPECIFIC PROTEASE 8"/>
    <property type="match status" value="1"/>
</dbReference>
<evidence type="ECO:0000256" key="1">
    <source>
        <dbReference type="ARBA" id="ARBA00005234"/>
    </source>
</evidence>
<evidence type="ECO:0000256" key="2">
    <source>
        <dbReference type="ARBA" id="ARBA00022670"/>
    </source>
</evidence>
<dbReference type="GO" id="GO:0006508">
    <property type="term" value="P:proteolysis"/>
    <property type="evidence" value="ECO:0007669"/>
    <property type="project" value="UniProtKB-KW"/>
</dbReference>
<dbReference type="GO" id="GO:0008234">
    <property type="term" value="F:cysteine-type peptidase activity"/>
    <property type="evidence" value="ECO:0007669"/>
    <property type="project" value="UniProtKB-KW"/>
</dbReference>
<evidence type="ECO:0000256" key="5">
    <source>
        <dbReference type="SAM" id="Coils"/>
    </source>
</evidence>
<feature type="compositionally biased region" description="Polar residues" evidence="6">
    <location>
        <begin position="245"/>
        <end position="259"/>
    </location>
</feature>
<comment type="similarity">
    <text evidence="1">Belongs to the peptidase C48 family.</text>
</comment>
<feature type="region of interest" description="Disordered" evidence="6">
    <location>
        <begin position="185"/>
        <end position="305"/>
    </location>
</feature>
<dbReference type="PROSITE" id="PS50600">
    <property type="entry name" value="ULP_PROTEASE"/>
    <property type="match status" value="1"/>
</dbReference>
<feature type="compositionally biased region" description="Polar residues" evidence="6">
    <location>
        <begin position="368"/>
        <end position="380"/>
    </location>
</feature>
<keyword evidence="5" id="KW-0175">Coiled coil</keyword>
<reference evidence="8 9" key="1">
    <citation type="submission" date="2018-02" db="EMBL/GenBank/DDBJ databases">
        <title>Draft genome sequences of Elsinoe sp., causing black scab on jojoba.</title>
        <authorList>
            <person name="Stodart B."/>
            <person name="Jeffress S."/>
            <person name="Ash G."/>
            <person name="Arun Chinnappa K."/>
        </authorList>
    </citation>
    <scope>NUCLEOTIDE SEQUENCE [LARGE SCALE GENOMIC DNA]</scope>
    <source>
        <strain evidence="8 9">Hillstone_2</strain>
    </source>
</reference>
<dbReference type="InterPro" id="IPR038765">
    <property type="entry name" value="Papain-like_cys_pep_sf"/>
</dbReference>
<dbReference type="EMBL" id="PTQR01000120">
    <property type="protein sequence ID" value="TKX19119.1"/>
    <property type="molecule type" value="Genomic_DNA"/>
</dbReference>
<dbReference type="GO" id="GO:0019784">
    <property type="term" value="F:deNEDDylase activity"/>
    <property type="evidence" value="ECO:0007669"/>
    <property type="project" value="InterPro"/>
</dbReference>
<evidence type="ECO:0000256" key="3">
    <source>
        <dbReference type="ARBA" id="ARBA00022801"/>
    </source>
</evidence>
<name>A0A4U7AMR3_9PEZI</name>
<dbReference type="SUPFAM" id="SSF54001">
    <property type="entry name" value="Cysteine proteinases"/>
    <property type="match status" value="1"/>
</dbReference>
<evidence type="ECO:0000313" key="8">
    <source>
        <dbReference type="EMBL" id="TKX19119.1"/>
    </source>
</evidence>
<accession>A0A4U7AMR3</accession>
<proteinExistence type="inferred from homology"/>
<comment type="caution">
    <text evidence="8">The sequence shown here is derived from an EMBL/GenBank/DDBJ whole genome shotgun (WGS) entry which is preliminary data.</text>
</comment>
<dbReference type="InterPro" id="IPR044613">
    <property type="entry name" value="Nep1/2-like"/>
</dbReference>
<dbReference type="InterPro" id="IPR003653">
    <property type="entry name" value="Peptidase_C48_C"/>
</dbReference>
<keyword evidence="3" id="KW-0378">Hydrolase</keyword>
<feature type="coiled-coil region" evidence="5">
    <location>
        <begin position="764"/>
        <end position="824"/>
    </location>
</feature>
<evidence type="ECO:0000313" key="9">
    <source>
        <dbReference type="Proteomes" id="UP000308133"/>
    </source>
</evidence>
<evidence type="ECO:0000259" key="7">
    <source>
        <dbReference type="PROSITE" id="PS50600"/>
    </source>
</evidence>
<dbReference type="GO" id="GO:0000338">
    <property type="term" value="P:protein deneddylation"/>
    <property type="evidence" value="ECO:0007669"/>
    <property type="project" value="TreeGrafter"/>
</dbReference>
<feature type="region of interest" description="Disordered" evidence="6">
    <location>
        <begin position="352"/>
        <end position="385"/>
    </location>
</feature>
<keyword evidence="2 8" id="KW-0645">Protease</keyword>
<dbReference type="Gene3D" id="3.40.395.10">
    <property type="entry name" value="Adenoviral Proteinase, Chain A"/>
    <property type="match status" value="1"/>
</dbReference>
<dbReference type="AlphaFoldDB" id="A0A4U7AMR3"/>